<keyword evidence="1" id="KW-0732">Signal</keyword>
<keyword evidence="3" id="KW-1185">Reference proteome</keyword>
<feature type="signal peptide" evidence="1">
    <location>
        <begin position="1"/>
        <end position="16"/>
    </location>
</feature>
<protein>
    <submittedName>
        <fullName evidence="2">Uncharacterized protein</fullName>
    </submittedName>
</protein>
<comment type="caution">
    <text evidence="2">The sequence shown here is derived from an EMBL/GenBank/DDBJ whole genome shotgun (WGS) entry which is preliminary data.</text>
</comment>
<proteinExistence type="predicted"/>
<dbReference type="AlphaFoldDB" id="A0AAN7KQH4"/>
<evidence type="ECO:0000313" key="3">
    <source>
        <dbReference type="Proteomes" id="UP001345219"/>
    </source>
</evidence>
<gene>
    <name evidence="2" type="ORF">SAY87_002896</name>
</gene>
<evidence type="ECO:0000313" key="2">
    <source>
        <dbReference type="EMBL" id="KAK4767755.1"/>
    </source>
</evidence>
<name>A0AAN7KQH4_9MYRT</name>
<dbReference type="Proteomes" id="UP001345219">
    <property type="component" value="Chromosome 3"/>
</dbReference>
<dbReference type="EMBL" id="JAXIOK010000006">
    <property type="protein sequence ID" value="KAK4767755.1"/>
    <property type="molecule type" value="Genomic_DNA"/>
</dbReference>
<feature type="chain" id="PRO_5043045414" evidence="1">
    <location>
        <begin position="17"/>
        <end position="132"/>
    </location>
</feature>
<sequence>MAPMAALSALTTVAVAAPPRDPRPSFGSFFFFHQYDSHLRAIKSNRSFNHLALRRKCSHGGRSASARVRSAVDDTSQSVEEQPAAVSPYDTVTMFFHVKHSLTFTIHTTTAAISLSFSFCCMRDFTFPCSST</sequence>
<evidence type="ECO:0000256" key="1">
    <source>
        <dbReference type="SAM" id="SignalP"/>
    </source>
</evidence>
<organism evidence="2 3">
    <name type="scientific">Trapa incisa</name>
    <dbReference type="NCBI Taxonomy" id="236973"/>
    <lineage>
        <taxon>Eukaryota</taxon>
        <taxon>Viridiplantae</taxon>
        <taxon>Streptophyta</taxon>
        <taxon>Embryophyta</taxon>
        <taxon>Tracheophyta</taxon>
        <taxon>Spermatophyta</taxon>
        <taxon>Magnoliopsida</taxon>
        <taxon>eudicotyledons</taxon>
        <taxon>Gunneridae</taxon>
        <taxon>Pentapetalae</taxon>
        <taxon>rosids</taxon>
        <taxon>malvids</taxon>
        <taxon>Myrtales</taxon>
        <taxon>Lythraceae</taxon>
        <taxon>Trapa</taxon>
    </lineage>
</organism>
<reference evidence="2 3" key="1">
    <citation type="journal article" date="2023" name="Hortic Res">
        <title>Pangenome of water caltrop reveals structural variations and asymmetric subgenome divergence after allopolyploidization.</title>
        <authorList>
            <person name="Zhang X."/>
            <person name="Chen Y."/>
            <person name="Wang L."/>
            <person name="Yuan Y."/>
            <person name="Fang M."/>
            <person name="Shi L."/>
            <person name="Lu R."/>
            <person name="Comes H.P."/>
            <person name="Ma Y."/>
            <person name="Chen Y."/>
            <person name="Huang G."/>
            <person name="Zhou Y."/>
            <person name="Zheng Z."/>
            <person name="Qiu Y."/>
        </authorList>
    </citation>
    <scope>NUCLEOTIDE SEQUENCE [LARGE SCALE GENOMIC DNA]</scope>
    <source>
        <tissue evidence="2">Roots</tissue>
    </source>
</reference>
<accession>A0AAN7KQH4</accession>